<evidence type="ECO:0000256" key="1">
    <source>
        <dbReference type="SAM" id="MobiDB-lite"/>
    </source>
</evidence>
<evidence type="ECO:0000313" key="3">
    <source>
        <dbReference type="Proteomes" id="UP000683310"/>
    </source>
</evidence>
<reference evidence="2 3" key="1">
    <citation type="submission" date="2021-04" db="EMBL/GenBank/DDBJ databases">
        <title>Nocardia tengchongensis.</title>
        <authorList>
            <person name="Zhuang k."/>
            <person name="Ran Y."/>
            <person name="Li W."/>
        </authorList>
    </citation>
    <scope>NUCLEOTIDE SEQUENCE [LARGE SCALE GENOMIC DNA]</scope>
    <source>
        <strain evidence="2 3">CFH S0057</strain>
    </source>
</reference>
<accession>A0ABX8CTZ1</accession>
<organism evidence="2 3">
    <name type="scientific">Nocardia tengchongensis</name>
    <dbReference type="NCBI Taxonomy" id="2055889"/>
    <lineage>
        <taxon>Bacteria</taxon>
        <taxon>Bacillati</taxon>
        <taxon>Actinomycetota</taxon>
        <taxon>Actinomycetes</taxon>
        <taxon>Mycobacteriales</taxon>
        <taxon>Nocardiaceae</taxon>
        <taxon>Nocardia</taxon>
    </lineage>
</organism>
<keyword evidence="3" id="KW-1185">Reference proteome</keyword>
<proteinExistence type="predicted"/>
<dbReference type="Proteomes" id="UP000683310">
    <property type="component" value="Chromosome"/>
</dbReference>
<gene>
    <name evidence="2" type="ORF">KHQ06_11160</name>
</gene>
<dbReference type="RefSeq" id="WP_213559460.1">
    <property type="nucleotide sequence ID" value="NZ_JBHZDI010000151.1"/>
</dbReference>
<evidence type="ECO:0000313" key="2">
    <source>
        <dbReference type="EMBL" id="QVI23388.1"/>
    </source>
</evidence>
<feature type="compositionally biased region" description="Basic and acidic residues" evidence="1">
    <location>
        <begin position="23"/>
        <end position="40"/>
    </location>
</feature>
<name>A0ABX8CTZ1_9NOCA</name>
<protein>
    <submittedName>
        <fullName evidence="2">Uncharacterized protein</fullName>
    </submittedName>
</protein>
<dbReference type="EMBL" id="CP074371">
    <property type="protein sequence ID" value="QVI23388.1"/>
    <property type="molecule type" value="Genomic_DNA"/>
</dbReference>
<feature type="region of interest" description="Disordered" evidence="1">
    <location>
        <begin position="1"/>
        <end position="52"/>
    </location>
</feature>
<sequence length="52" mass="5576">MTNPYFAPADPPVRNQAAARHSHSTDDDPQPHAFPDREIEAPPGDAPEGRGA</sequence>